<evidence type="ECO:0000256" key="1">
    <source>
        <dbReference type="ARBA" id="ARBA00001946"/>
    </source>
</evidence>
<dbReference type="GO" id="GO:0016829">
    <property type="term" value="F:lyase activity"/>
    <property type="evidence" value="ECO:0007669"/>
    <property type="project" value="UniProtKB-KW"/>
</dbReference>
<comment type="cofactor">
    <cofactor evidence="1">
        <name>Mg(2+)</name>
        <dbReference type="ChEBI" id="CHEBI:18420"/>
    </cofactor>
</comment>
<dbReference type="EMBL" id="JAHLPM010000001">
    <property type="protein sequence ID" value="MBU5436654.1"/>
    <property type="molecule type" value="Genomic_DNA"/>
</dbReference>
<dbReference type="InterPro" id="IPR011206">
    <property type="entry name" value="Citrate_lyase_beta/mcl1/mcl2"/>
</dbReference>
<evidence type="ECO:0000256" key="2">
    <source>
        <dbReference type="ARBA" id="ARBA00022723"/>
    </source>
</evidence>
<organism evidence="4 5">
    <name type="scientific">Tissierella simiarum</name>
    <dbReference type="NCBI Taxonomy" id="2841534"/>
    <lineage>
        <taxon>Bacteria</taxon>
        <taxon>Bacillati</taxon>
        <taxon>Bacillota</taxon>
        <taxon>Tissierellia</taxon>
        <taxon>Tissierellales</taxon>
        <taxon>Tissierellaceae</taxon>
        <taxon>Tissierella</taxon>
    </lineage>
</organism>
<dbReference type="PANTHER" id="PTHR32308">
    <property type="entry name" value="LYASE BETA SUBUNIT, PUTATIVE (AFU_ORTHOLOGUE AFUA_4G13030)-RELATED"/>
    <property type="match status" value="1"/>
</dbReference>
<protein>
    <submittedName>
        <fullName evidence="4">HpcH/HpaI aldolase/citrate lyase family protein</fullName>
    </submittedName>
</protein>
<dbReference type="PIRSF" id="PIRSF015582">
    <property type="entry name" value="Cit_lyase_B"/>
    <property type="match status" value="1"/>
</dbReference>
<accession>A0ABS6E1H2</accession>
<keyword evidence="2" id="KW-0479">Metal-binding</keyword>
<evidence type="ECO:0000256" key="3">
    <source>
        <dbReference type="ARBA" id="ARBA00022842"/>
    </source>
</evidence>
<keyword evidence="3" id="KW-0460">Magnesium</keyword>
<keyword evidence="4" id="KW-0456">Lyase</keyword>
<dbReference type="RefSeq" id="WP_216516018.1">
    <property type="nucleotide sequence ID" value="NZ_JAHLPM010000001.1"/>
</dbReference>
<gene>
    <name evidence="4" type="ORF">KQI42_01465</name>
</gene>
<dbReference type="Proteomes" id="UP000749471">
    <property type="component" value="Unassembled WGS sequence"/>
</dbReference>
<reference evidence="4 5" key="1">
    <citation type="submission" date="2021-06" db="EMBL/GenBank/DDBJ databases">
        <authorList>
            <person name="Sun Q."/>
            <person name="Li D."/>
        </authorList>
    </citation>
    <scope>NUCLEOTIDE SEQUENCE [LARGE SCALE GENOMIC DNA]</scope>
    <source>
        <strain evidence="4 5">MSJ-40</strain>
    </source>
</reference>
<keyword evidence="5" id="KW-1185">Reference proteome</keyword>
<evidence type="ECO:0000313" key="5">
    <source>
        <dbReference type="Proteomes" id="UP000749471"/>
    </source>
</evidence>
<sequence length="379" mass="43659">MKHHQYKADFKFVKEPIEFNKYTDRHLLQYCLGATLYMPAKKNFVDIIMNKKMPGLTSIVMCFEDAIAEEELSDAETNSINLLDVISKELSAGNIKYEDIPLIFFRVRSPEQFKNFTKKLKPSYINIIAGFVFPKFTTSNGYLYLNHLKWINDSFNDILYGMPILESHEIAFKETRICELTGIKKLLKNYREFILNIRVGATDMSSCFGVRRGIDYSIYDILTVRDCLSDILNLLSREDDEYVVSAPVWEYFLADKSMKFSETLEGHIHTSLLKRNLIINEAIDGLLREVIIDRANGFVGKTIIHPTHLKYVNAMQAVTKEEYEDAVQILNTSGGVIKSSNCNKMNEINPHRNWANKIYAKAQVYGVVENESSYAQLFI</sequence>
<proteinExistence type="predicted"/>
<dbReference type="PANTHER" id="PTHR32308:SF10">
    <property type="entry name" value="CITRATE LYASE SUBUNIT BETA"/>
    <property type="match status" value="1"/>
</dbReference>
<name>A0ABS6E1H2_9FIRM</name>
<evidence type="ECO:0000313" key="4">
    <source>
        <dbReference type="EMBL" id="MBU5436654.1"/>
    </source>
</evidence>
<dbReference type="InterPro" id="IPR039480">
    <property type="entry name" value="C-C_Bond_Lyase-like"/>
</dbReference>
<comment type="caution">
    <text evidence="4">The sequence shown here is derived from an EMBL/GenBank/DDBJ whole genome shotgun (WGS) entry which is preliminary data.</text>
</comment>
<dbReference type="Pfam" id="PF15617">
    <property type="entry name" value="C-C_Bond_Lyase"/>
    <property type="match status" value="1"/>
</dbReference>